<evidence type="ECO:0000256" key="3">
    <source>
        <dbReference type="ARBA" id="ARBA00022748"/>
    </source>
</evidence>
<evidence type="ECO:0000256" key="5">
    <source>
        <dbReference type="ARBA" id="ARBA00023136"/>
    </source>
</evidence>
<dbReference type="SUPFAM" id="SSF52833">
    <property type="entry name" value="Thioredoxin-like"/>
    <property type="match status" value="1"/>
</dbReference>
<comment type="subcellular location">
    <subcellularLocation>
        <location evidence="1">Membrane</location>
        <topology evidence="1">Multi-pass membrane protein</topology>
    </subcellularLocation>
</comment>
<proteinExistence type="predicted"/>
<dbReference type="Pfam" id="PF02683">
    <property type="entry name" value="DsbD_TM"/>
    <property type="match status" value="1"/>
</dbReference>
<dbReference type="InterPro" id="IPR036249">
    <property type="entry name" value="Thioredoxin-like_sf"/>
</dbReference>
<evidence type="ECO:0000256" key="6">
    <source>
        <dbReference type="SAM" id="Phobius"/>
    </source>
</evidence>
<dbReference type="GO" id="GO:0045454">
    <property type="term" value="P:cell redox homeostasis"/>
    <property type="evidence" value="ECO:0007669"/>
    <property type="project" value="TreeGrafter"/>
</dbReference>
<keyword evidence="2 6" id="KW-0812">Transmembrane</keyword>
<protein>
    <submittedName>
        <fullName evidence="9">Thiol:disulfide interchange protein dsbD</fullName>
    </submittedName>
</protein>
<dbReference type="EMBL" id="CU459003">
    <property type="protein sequence ID" value="CAM77462.1"/>
    <property type="molecule type" value="Genomic_DNA"/>
</dbReference>
<feature type="transmembrane region" description="Helical" evidence="6">
    <location>
        <begin position="385"/>
        <end position="405"/>
    </location>
</feature>
<evidence type="ECO:0000259" key="8">
    <source>
        <dbReference type="Pfam" id="PF11412"/>
    </source>
</evidence>
<dbReference type="InterPro" id="IPR003834">
    <property type="entry name" value="Cyt_c_assmbl_TM_dom"/>
</dbReference>
<gene>
    <name evidence="9" type="ORF">MGR_2892</name>
</gene>
<dbReference type="GO" id="GO:0016020">
    <property type="term" value="C:membrane"/>
    <property type="evidence" value="ECO:0007669"/>
    <property type="project" value="UniProtKB-SubCell"/>
</dbReference>
<dbReference type="InterPro" id="IPR028250">
    <property type="entry name" value="DsbDN"/>
</dbReference>
<dbReference type="CDD" id="cd02953">
    <property type="entry name" value="DsbDgamma"/>
    <property type="match status" value="1"/>
</dbReference>
<sequence length="652" mass="67751">MPKEWMMRRLWVAVLGMVALLGHEVRAAESAASDWSGNEAGKVRLLAASDSIGAAATLRLGLHFQLAPGWKIYWRTPGDAGYPPKLDWAGSANVGEAAILWPAPKRFVLAGLQNHGYAGEVVLPLDMPVTRPGQKVALRLNLDYLACAQICVPMQAALALDLPAGTAQPSAFAHLISRYAAQVPGAGDRHGLSLTAVEAVGTGDASVLRLTVKADSAFDHPDMFIEPPERAGFEAPQVQLSADGRQATLEARVVPGTLTGTLIDGPLTITLVDGARSLETTLTPVLGQVQAVSAAPEPVALWSMLGIAVLGGLILNLMPCVLPVLSIKVLGALSHGGGHLGHIRAAFIASALGIVVSFLALAAVAIAVKAAGAAVGWGIQFQQPWFLAVMIVLLLGFALNLWGLFEIRLPSVLMNVGAGGAHHTLLGHFLSGAFATLLATPCSAPFLGTAIGFALARGPAEIVAIFAALGLGMALPYLLVAVYPQAAQALPKPGRWMVRVRQAMGVALAATALWLAGILATQTGLLLPEAPKTSNAVVWGKFDQALVDQAVAAGKVVFVDVTADWCITCKVNKAAVLDRDPVAARLADGSVLALRADWTNPDDGIARYLASFGRYGIPFNAVYGPKAPGGIALPELLSADEVLAAIKQAGVN</sequence>
<dbReference type="InterPro" id="IPR035671">
    <property type="entry name" value="DsbD_gamma"/>
</dbReference>
<feature type="domain" description="Thiol:disulfide interchange protein DsbD N-terminal" evidence="8">
    <location>
        <begin position="54"/>
        <end position="159"/>
    </location>
</feature>
<feature type="transmembrane region" description="Helical" evidence="6">
    <location>
        <begin position="462"/>
        <end position="483"/>
    </location>
</feature>
<dbReference type="PANTHER" id="PTHR32234:SF3">
    <property type="entry name" value="SUPPRESSION OF COPPER SENSITIVITY PROTEIN"/>
    <property type="match status" value="1"/>
</dbReference>
<dbReference type="GO" id="GO:0015035">
    <property type="term" value="F:protein-disulfide reductase activity"/>
    <property type="evidence" value="ECO:0007669"/>
    <property type="project" value="TreeGrafter"/>
</dbReference>
<evidence type="ECO:0000256" key="4">
    <source>
        <dbReference type="ARBA" id="ARBA00022989"/>
    </source>
</evidence>
<feature type="transmembrane region" description="Helical" evidence="6">
    <location>
        <begin position="299"/>
        <end position="325"/>
    </location>
</feature>
<evidence type="ECO:0000256" key="1">
    <source>
        <dbReference type="ARBA" id="ARBA00004141"/>
    </source>
</evidence>
<evidence type="ECO:0000256" key="2">
    <source>
        <dbReference type="ARBA" id="ARBA00022692"/>
    </source>
</evidence>
<keyword evidence="4 6" id="KW-1133">Transmembrane helix</keyword>
<evidence type="ECO:0000259" key="7">
    <source>
        <dbReference type="Pfam" id="PF02683"/>
    </source>
</evidence>
<feature type="domain" description="Cytochrome C biogenesis protein transmembrane" evidence="7">
    <location>
        <begin position="302"/>
        <end position="516"/>
    </location>
</feature>
<name>A4U3K5_9PROT</name>
<feature type="transmembrane region" description="Helical" evidence="6">
    <location>
        <begin position="425"/>
        <end position="456"/>
    </location>
</feature>
<feature type="transmembrane region" description="Helical" evidence="6">
    <location>
        <begin position="346"/>
        <end position="379"/>
    </location>
</feature>
<evidence type="ECO:0000313" key="9">
    <source>
        <dbReference type="EMBL" id="CAM77462.1"/>
    </source>
</evidence>
<feature type="transmembrane region" description="Helical" evidence="6">
    <location>
        <begin position="504"/>
        <end position="527"/>
    </location>
</feature>
<dbReference type="Pfam" id="PF13899">
    <property type="entry name" value="Thioredoxin_7"/>
    <property type="match status" value="1"/>
</dbReference>
<keyword evidence="5 6" id="KW-0472">Membrane</keyword>
<dbReference type="AlphaFoldDB" id="A4U3K5"/>
<dbReference type="Gene3D" id="3.40.30.10">
    <property type="entry name" value="Glutaredoxin"/>
    <property type="match status" value="1"/>
</dbReference>
<dbReference type="Pfam" id="PF11412">
    <property type="entry name" value="DsbD_N"/>
    <property type="match status" value="1"/>
</dbReference>
<organism evidence="9">
    <name type="scientific">Magnetospirillum gryphiswaldense</name>
    <dbReference type="NCBI Taxonomy" id="55518"/>
    <lineage>
        <taxon>Bacteria</taxon>
        <taxon>Pseudomonadati</taxon>
        <taxon>Pseudomonadota</taxon>
        <taxon>Alphaproteobacteria</taxon>
        <taxon>Rhodospirillales</taxon>
        <taxon>Rhodospirillaceae</taxon>
        <taxon>Magnetospirillum</taxon>
    </lineage>
</organism>
<dbReference type="PANTHER" id="PTHR32234">
    <property type="entry name" value="THIOL:DISULFIDE INTERCHANGE PROTEIN DSBD"/>
    <property type="match status" value="1"/>
</dbReference>
<accession>A4U3K5</accession>
<keyword evidence="3" id="KW-0201">Cytochrome c-type biogenesis</keyword>
<dbReference type="GO" id="GO:0017004">
    <property type="term" value="P:cytochrome complex assembly"/>
    <property type="evidence" value="ECO:0007669"/>
    <property type="project" value="UniProtKB-KW"/>
</dbReference>
<reference evidence="9" key="1">
    <citation type="journal article" date="2007" name="J. Bacteriol.">
        <title>Comparative genome analysis of four magnetotactic bacteria reveals a complex set of group-specific genes implicated in magnetosome biomineralization and function.</title>
        <authorList>
            <person name="Richter M."/>
            <person name="Kube M."/>
            <person name="Bazylinski D.A."/>
            <person name="Lombardot T."/>
            <person name="Gloeckner F.O."/>
            <person name="Reinhardt R."/>
            <person name="Schueler D."/>
        </authorList>
    </citation>
    <scope>NUCLEOTIDE SEQUENCE</scope>
    <source>
        <strain evidence="9">MSR-1</strain>
    </source>
</reference>